<keyword evidence="1" id="KW-0479">Metal-binding</keyword>
<keyword evidence="1" id="KW-0863">Zinc-finger</keyword>
<evidence type="ECO:0000259" key="3">
    <source>
        <dbReference type="PROSITE" id="PS50114"/>
    </source>
</evidence>
<name>A0A0K9NXA9_ZOSMR</name>
<dbReference type="Pfam" id="PF00320">
    <property type="entry name" value="GATA"/>
    <property type="match status" value="1"/>
</dbReference>
<proteinExistence type="predicted"/>
<dbReference type="PANTHER" id="PTHR46855">
    <property type="entry name" value="OSJNBB0038F03.10 PROTEIN"/>
    <property type="match status" value="1"/>
</dbReference>
<dbReference type="GO" id="GO:0000976">
    <property type="term" value="F:transcription cis-regulatory region binding"/>
    <property type="evidence" value="ECO:0000318"/>
    <property type="project" value="GO_Central"/>
</dbReference>
<dbReference type="GO" id="GO:0006355">
    <property type="term" value="P:regulation of DNA-templated transcription"/>
    <property type="evidence" value="ECO:0007669"/>
    <property type="project" value="InterPro"/>
</dbReference>
<dbReference type="SMART" id="SM00401">
    <property type="entry name" value="ZnF_GATA"/>
    <property type="match status" value="1"/>
</dbReference>
<organism evidence="4 5">
    <name type="scientific">Zostera marina</name>
    <name type="common">Eelgrass</name>
    <dbReference type="NCBI Taxonomy" id="29655"/>
    <lineage>
        <taxon>Eukaryota</taxon>
        <taxon>Viridiplantae</taxon>
        <taxon>Streptophyta</taxon>
        <taxon>Embryophyta</taxon>
        <taxon>Tracheophyta</taxon>
        <taxon>Spermatophyta</taxon>
        <taxon>Magnoliopsida</taxon>
        <taxon>Liliopsida</taxon>
        <taxon>Zosteraceae</taxon>
        <taxon>Zostera</taxon>
    </lineage>
</organism>
<dbReference type="STRING" id="29655.A0A0K9NXA9"/>
<keyword evidence="5" id="KW-1185">Reference proteome</keyword>
<dbReference type="PROSITE" id="PS50114">
    <property type="entry name" value="GATA_ZN_FINGER_2"/>
    <property type="match status" value="1"/>
</dbReference>
<evidence type="ECO:0000256" key="1">
    <source>
        <dbReference type="PROSITE-ProRule" id="PRU00094"/>
    </source>
</evidence>
<feature type="region of interest" description="Disordered" evidence="2">
    <location>
        <begin position="63"/>
        <end position="91"/>
    </location>
</feature>
<dbReference type="EMBL" id="LFYR01001592">
    <property type="protein sequence ID" value="KMZ60662.1"/>
    <property type="molecule type" value="Genomic_DNA"/>
</dbReference>
<sequence length="241" mass="26999">MLPKAKSMRKQGPCFHCGITTTSLWRNGPPEKPVLCNACGTRWRTKGILANYMPLHAQGSSLTTYKRKKSTTADNSKGKGKSKKELPSKHCRKKSALCENKEDNDVDNTDWNNILDSHVNHVVNGSSSTSILPNSGRRQQFDNSNISDGMSIPKERQLSSSDEKKKKPEHVEKLIKTLRDIMNRQSVHVDEQDVLLYKNDTSDVPQSTIEFLTGCILLKPPKYESEDLQVNNTGMGDNGQK</sequence>
<feature type="compositionally biased region" description="Basic and acidic residues" evidence="2">
    <location>
        <begin position="153"/>
        <end position="169"/>
    </location>
</feature>
<dbReference type="Proteomes" id="UP000036987">
    <property type="component" value="Unassembled WGS sequence"/>
</dbReference>
<dbReference type="Gene3D" id="3.30.50.10">
    <property type="entry name" value="Erythroid Transcription Factor GATA-1, subunit A"/>
    <property type="match status" value="1"/>
</dbReference>
<feature type="domain" description="GATA-type" evidence="3">
    <location>
        <begin position="8"/>
        <end position="48"/>
    </location>
</feature>
<evidence type="ECO:0000313" key="5">
    <source>
        <dbReference type="Proteomes" id="UP000036987"/>
    </source>
</evidence>
<feature type="compositionally biased region" description="Polar residues" evidence="2">
    <location>
        <begin position="131"/>
        <end position="148"/>
    </location>
</feature>
<dbReference type="InterPro" id="IPR000679">
    <property type="entry name" value="Znf_GATA"/>
</dbReference>
<dbReference type="SUPFAM" id="SSF57716">
    <property type="entry name" value="Glucocorticoid receptor-like (DNA-binding domain)"/>
    <property type="match status" value="1"/>
</dbReference>
<gene>
    <name evidence="4" type="ORF">ZOSMA_581G00010</name>
</gene>
<accession>A0A0K9NXA9</accession>
<evidence type="ECO:0000256" key="2">
    <source>
        <dbReference type="SAM" id="MobiDB-lite"/>
    </source>
</evidence>
<dbReference type="GO" id="GO:0008270">
    <property type="term" value="F:zinc ion binding"/>
    <property type="evidence" value="ECO:0007669"/>
    <property type="project" value="UniProtKB-KW"/>
</dbReference>
<reference evidence="5" key="1">
    <citation type="journal article" date="2016" name="Nature">
        <title>The genome of the seagrass Zostera marina reveals angiosperm adaptation to the sea.</title>
        <authorList>
            <person name="Olsen J.L."/>
            <person name="Rouze P."/>
            <person name="Verhelst B."/>
            <person name="Lin Y.-C."/>
            <person name="Bayer T."/>
            <person name="Collen J."/>
            <person name="Dattolo E."/>
            <person name="De Paoli E."/>
            <person name="Dittami S."/>
            <person name="Maumus F."/>
            <person name="Michel G."/>
            <person name="Kersting A."/>
            <person name="Lauritano C."/>
            <person name="Lohaus R."/>
            <person name="Toepel M."/>
            <person name="Tonon T."/>
            <person name="Vanneste K."/>
            <person name="Amirebrahimi M."/>
            <person name="Brakel J."/>
            <person name="Bostroem C."/>
            <person name="Chovatia M."/>
            <person name="Grimwood J."/>
            <person name="Jenkins J.W."/>
            <person name="Jueterbock A."/>
            <person name="Mraz A."/>
            <person name="Stam W.T."/>
            <person name="Tice H."/>
            <person name="Bornberg-Bauer E."/>
            <person name="Green P.J."/>
            <person name="Pearson G.A."/>
            <person name="Procaccini G."/>
            <person name="Duarte C.M."/>
            <person name="Schmutz J."/>
            <person name="Reusch T.B.H."/>
            <person name="Van de Peer Y."/>
        </authorList>
    </citation>
    <scope>NUCLEOTIDE SEQUENCE [LARGE SCALE GENOMIC DNA]</scope>
    <source>
        <strain evidence="5">cv. Finnish</strain>
    </source>
</reference>
<dbReference type="PROSITE" id="PS00344">
    <property type="entry name" value="GATA_ZN_FINGER_1"/>
    <property type="match status" value="1"/>
</dbReference>
<dbReference type="OrthoDB" id="515401at2759"/>
<protein>
    <recommendedName>
        <fullName evidence="3">GATA-type domain-containing protein</fullName>
    </recommendedName>
</protein>
<evidence type="ECO:0000313" key="4">
    <source>
        <dbReference type="EMBL" id="KMZ60662.1"/>
    </source>
</evidence>
<dbReference type="InterPro" id="IPR013088">
    <property type="entry name" value="Znf_NHR/GATA"/>
</dbReference>
<comment type="caution">
    <text evidence="4">The sequence shown here is derived from an EMBL/GenBank/DDBJ whole genome shotgun (WGS) entry which is preliminary data.</text>
</comment>
<dbReference type="CDD" id="cd00202">
    <property type="entry name" value="ZnF_GATA"/>
    <property type="match status" value="1"/>
</dbReference>
<dbReference type="InterPro" id="IPR044589">
    <property type="entry name" value="GATA26/27"/>
</dbReference>
<keyword evidence="1" id="KW-0862">Zinc</keyword>
<feature type="region of interest" description="Disordered" evidence="2">
    <location>
        <begin position="126"/>
        <end position="169"/>
    </location>
</feature>
<dbReference type="PANTHER" id="PTHR46855:SF1">
    <property type="entry name" value="GATA TRANSCRIPTION FACTOR 26"/>
    <property type="match status" value="1"/>
</dbReference>
<dbReference type="AlphaFoldDB" id="A0A0K9NXA9"/>